<keyword evidence="4" id="KW-1185">Reference proteome</keyword>
<keyword evidence="1" id="KW-0812">Transmembrane</keyword>
<dbReference type="PROSITE" id="PS50835">
    <property type="entry name" value="IG_LIKE"/>
    <property type="match status" value="1"/>
</dbReference>
<evidence type="ECO:0000313" key="4">
    <source>
        <dbReference type="Proteomes" id="UP001519460"/>
    </source>
</evidence>
<dbReference type="AlphaFoldDB" id="A0ABD0JRZ6"/>
<keyword evidence="1" id="KW-1133">Transmembrane helix</keyword>
<protein>
    <recommendedName>
        <fullName evidence="2">Ig-like domain-containing protein</fullName>
    </recommendedName>
</protein>
<proteinExistence type="predicted"/>
<reference evidence="3 4" key="1">
    <citation type="journal article" date="2023" name="Sci. Data">
        <title>Genome assembly of the Korean intertidal mud-creeper Batillaria attramentaria.</title>
        <authorList>
            <person name="Patra A.K."/>
            <person name="Ho P.T."/>
            <person name="Jun S."/>
            <person name="Lee S.J."/>
            <person name="Kim Y."/>
            <person name="Won Y.J."/>
        </authorList>
    </citation>
    <scope>NUCLEOTIDE SEQUENCE [LARGE SCALE GENOMIC DNA]</scope>
    <source>
        <strain evidence="3">Wonlab-2016</strain>
    </source>
</reference>
<organism evidence="3 4">
    <name type="scientific">Batillaria attramentaria</name>
    <dbReference type="NCBI Taxonomy" id="370345"/>
    <lineage>
        <taxon>Eukaryota</taxon>
        <taxon>Metazoa</taxon>
        <taxon>Spiralia</taxon>
        <taxon>Lophotrochozoa</taxon>
        <taxon>Mollusca</taxon>
        <taxon>Gastropoda</taxon>
        <taxon>Caenogastropoda</taxon>
        <taxon>Sorbeoconcha</taxon>
        <taxon>Cerithioidea</taxon>
        <taxon>Batillariidae</taxon>
        <taxon>Batillaria</taxon>
    </lineage>
</organism>
<evidence type="ECO:0000313" key="3">
    <source>
        <dbReference type="EMBL" id="KAK7477526.1"/>
    </source>
</evidence>
<sequence>MSLTGDRHQPCQFGEVEVLENNDSVSFTCDQYNDTATLCYTYWELRDAIRACLESPCQYGRVFLSLTERPLDPNTNVSLRENFRLRSYEITGRWNCESSHSDDCIFPIVSHAIVPASGLTFTSTRWDVQGRSDVTSVYSSVGLYSCSWTETRDSNSFCIEFDSVSCALVQTGHVTVIPNVTLTLTPDPSNTNNTQNRNGTCSFSKRLPTDDGNYTYTVVVSPGNRERTSGSVEIVRPVMPRVSCCTSHYVPGQSTSFVCTCNTQSVGRPEGRLRWFRGSGNNNLINTGNYGDTNLKMTPQMVTSADFDVTTFRCDVDWIETVSGENYTARMARHAVCPTAEVEESSVLTVILGVTAALLLLLLVTIIVFCCWLWRRGWVMPCADMGRQASAPPKPLETDADDYLAPTGLIGEPNTGPAGPYESLQMDDVGLGSPYAEISCRGNH</sequence>
<dbReference type="InterPro" id="IPR007110">
    <property type="entry name" value="Ig-like_dom"/>
</dbReference>
<keyword evidence="1" id="KW-0472">Membrane</keyword>
<evidence type="ECO:0000256" key="1">
    <source>
        <dbReference type="SAM" id="Phobius"/>
    </source>
</evidence>
<evidence type="ECO:0000259" key="2">
    <source>
        <dbReference type="PROSITE" id="PS50835"/>
    </source>
</evidence>
<comment type="caution">
    <text evidence="3">The sequence shown here is derived from an EMBL/GenBank/DDBJ whole genome shotgun (WGS) entry which is preliminary data.</text>
</comment>
<dbReference type="EMBL" id="JACVVK020000347">
    <property type="protein sequence ID" value="KAK7477526.1"/>
    <property type="molecule type" value="Genomic_DNA"/>
</dbReference>
<dbReference type="Proteomes" id="UP001519460">
    <property type="component" value="Unassembled WGS sequence"/>
</dbReference>
<accession>A0ABD0JRZ6</accession>
<feature type="domain" description="Ig-like" evidence="2">
    <location>
        <begin position="237"/>
        <end position="332"/>
    </location>
</feature>
<gene>
    <name evidence="3" type="ORF">BaRGS_00031211</name>
</gene>
<name>A0ABD0JRZ6_9CAEN</name>
<feature type="transmembrane region" description="Helical" evidence="1">
    <location>
        <begin position="347"/>
        <end position="374"/>
    </location>
</feature>